<name>A0A4V5ZXC9_STECR</name>
<dbReference type="Proteomes" id="UP000298663">
    <property type="component" value="Unassembled WGS sequence"/>
</dbReference>
<evidence type="ECO:0000313" key="2">
    <source>
        <dbReference type="Proteomes" id="UP000298663"/>
    </source>
</evidence>
<proteinExistence type="predicted"/>
<keyword evidence="2" id="KW-1185">Reference proteome</keyword>
<dbReference type="AlphaFoldDB" id="A0A4V5ZXC9"/>
<protein>
    <submittedName>
        <fullName evidence="1">Uncharacterized protein</fullName>
    </submittedName>
</protein>
<reference evidence="1 2" key="2">
    <citation type="journal article" date="2019" name="G3 (Bethesda)">
        <title>Hybrid Assembly of the Genome of the Entomopathogenic Nematode Steinernema carpocapsae Identifies the X-Chromosome.</title>
        <authorList>
            <person name="Serra L."/>
            <person name="Macchietto M."/>
            <person name="Macias-Munoz A."/>
            <person name="McGill C.J."/>
            <person name="Rodriguez I.M."/>
            <person name="Rodriguez B."/>
            <person name="Murad R."/>
            <person name="Mortazavi A."/>
        </authorList>
    </citation>
    <scope>NUCLEOTIDE SEQUENCE [LARGE SCALE GENOMIC DNA]</scope>
    <source>
        <strain evidence="1 2">ALL</strain>
    </source>
</reference>
<accession>A0A4V5ZXC9</accession>
<reference evidence="1 2" key="1">
    <citation type="journal article" date="2015" name="Genome Biol.">
        <title>Comparative genomics of Steinernema reveals deeply conserved gene regulatory networks.</title>
        <authorList>
            <person name="Dillman A.R."/>
            <person name="Macchietto M."/>
            <person name="Porter C.F."/>
            <person name="Rogers A."/>
            <person name="Williams B."/>
            <person name="Antoshechkin I."/>
            <person name="Lee M.M."/>
            <person name="Goodwin Z."/>
            <person name="Lu X."/>
            <person name="Lewis E.E."/>
            <person name="Goodrich-Blair H."/>
            <person name="Stock S.P."/>
            <person name="Adams B.J."/>
            <person name="Sternberg P.W."/>
            <person name="Mortazavi A."/>
        </authorList>
    </citation>
    <scope>NUCLEOTIDE SEQUENCE [LARGE SCALE GENOMIC DNA]</scope>
    <source>
        <strain evidence="1 2">ALL</strain>
    </source>
</reference>
<sequence>MMVFTSYGDCERPHEYLKSACISKRRFWRRILSRSDFEETEINPEEGLECFCSGRETIRRLKNQKLVLWF</sequence>
<gene>
    <name evidence="1" type="ORF">L596_029054</name>
</gene>
<organism evidence="1 2">
    <name type="scientific">Steinernema carpocapsae</name>
    <name type="common">Entomopathogenic nematode</name>
    <dbReference type="NCBI Taxonomy" id="34508"/>
    <lineage>
        <taxon>Eukaryota</taxon>
        <taxon>Metazoa</taxon>
        <taxon>Ecdysozoa</taxon>
        <taxon>Nematoda</taxon>
        <taxon>Chromadorea</taxon>
        <taxon>Rhabditida</taxon>
        <taxon>Tylenchina</taxon>
        <taxon>Panagrolaimomorpha</taxon>
        <taxon>Strongyloidoidea</taxon>
        <taxon>Steinernematidae</taxon>
        <taxon>Steinernema</taxon>
    </lineage>
</organism>
<evidence type="ECO:0000313" key="1">
    <source>
        <dbReference type="EMBL" id="TKR59375.1"/>
    </source>
</evidence>
<dbReference type="EMBL" id="AZBU02000012">
    <property type="protein sequence ID" value="TKR59375.1"/>
    <property type="molecule type" value="Genomic_DNA"/>
</dbReference>
<comment type="caution">
    <text evidence="1">The sequence shown here is derived from an EMBL/GenBank/DDBJ whole genome shotgun (WGS) entry which is preliminary data.</text>
</comment>